<sequence length="310" mass="35584">MPFWASNEEQVIERRPDSWIARYKRNNGNLFGAPFFAFPASNAVGPEVSRENHYIEALDIIDLPPVKTKLVKSVQNGESSSNCSFDQSEQIPFKEIDYIKEMAKALREKYKNTKTGEYKCHMCNTGKQVKCLRQAAYKLWLDSLETGNTGKCMSDGFVKMVSFSNKKRRDGEKMFYGSPITKPIVLPVDANSVVLWDEFRNYFEYFMSTYYPETCTFAVEAKIPLSNLGIKNSKEPSIFQESWARMEHNLNSTDEEPRTKCVKATIIVELEEPEEATTRQLSFFHDVYVPIPDSVIMKKPDSKSVNYGDN</sequence>
<accession>G0N4H3</accession>
<gene>
    <name evidence="1" type="ORF">CAEBREN_03775</name>
</gene>
<dbReference type="EMBL" id="GL379837">
    <property type="protein sequence ID" value="EGT52546.1"/>
    <property type="molecule type" value="Genomic_DNA"/>
</dbReference>
<evidence type="ECO:0000313" key="2">
    <source>
        <dbReference type="Proteomes" id="UP000008068"/>
    </source>
</evidence>
<dbReference type="InParanoid" id="G0N4H3"/>
<protein>
    <submittedName>
        <fullName evidence="1">Uncharacterized protein</fullName>
    </submittedName>
</protein>
<evidence type="ECO:0000313" key="1">
    <source>
        <dbReference type="EMBL" id="EGT52546.1"/>
    </source>
</evidence>
<dbReference type="Proteomes" id="UP000008068">
    <property type="component" value="Unassembled WGS sequence"/>
</dbReference>
<proteinExistence type="predicted"/>
<name>G0N4H3_CAEBE</name>
<dbReference type="HOGENOM" id="CLU_897824_0_0_1"/>
<keyword evidence="2" id="KW-1185">Reference proteome</keyword>
<organism evidence="2">
    <name type="scientific">Caenorhabditis brenneri</name>
    <name type="common">Nematode worm</name>
    <dbReference type="NCBI Taxonomy" id="135651"/>
    <lineage>
        <taxon>Eukaryota</taxon>
        <taxon>Metazoa</taxon>
        <taxon>Ecdysozoa</taxon>
        <taxon>Nematoda</taxon>
        <taxon>Chromadorea</taxon>
        <taxon>Rhabditida</taxon>
        <taxon>Rhabditina</taxon>
        <taxon>Rhabditomorpha</taxon>
        <taxon>Rhabditoidea</taxon>
        <taxon>Rhabditidae</taxon>
        <taxon>Peloderinae</taxon>
        <taxon>Caenorhabditis</taxon>
    </lineage>
</organism>
<dbReference type="AlphaFoldDB" id="G0N4H3"/>
<reference evidence="2" key="1">
    <citation type="submission" date="2011-07" db="EMBL/GenBank/DDBJ databases">
        <authorList>
            <consortium name="Caenorhabditis brenneri Sequencing and Analysis Consortium"/>
            <person name="Wilson R.K."/>
        </authorList>
    </citation>
    <scope>NUCLEOTIDE SEQUENCE [LARGE SCALE GENOMIC DNA]</scope>
    <source>
        <strain evidence="2">PB2801</strain>
    </source>
</reference>